<dbReference type="SUPFAM" id="SSF56784">
    <property type="entry name" value="HAD-like"/>
    <property type="match status" value="1"/>
</dbReference>
<accession>A0A1M4TQN7</accession>
<evidence type="ECO:0000313" key="1">
    <source>
        <dbReference type="EMBL" id="SHE46771.1"/>
    </source>
</evidence>
<dbReference type="AlphaFoldDB" id="A0A1M4TQN7"/>
<sequence length="300" mass="34047">MNKEQLIQRIRTLTHPLEPVSTGHATRLQKIRGIRCVAYDFYGTMFISAVGDIGVDEQQQQQSPGWFVEALEDSGFSISRPDVGPRGISIFEQTVENHVRRARDKGIEYPEPNIVAVWLDVLNELMESGDIRGDTSRSKAIQFGIEFEFRINDIWPVPNLSAVLGSLKNRGLELGIISNSQYYTPIAFEALLNQSPASFGFNKELLIWSYETGRKKPSTELYSLFTEAAKREKLEPREVLYVGNDIRKDIEPAKELGLRTALYVGDQRSIRHQPGDLKKTRYRPDLIVDDLSQINDCLST</sequence>
<dbReference type="EMBL" id="FQUS01000001">
    <property type="protein sequence ID" value="SHE46771.1"/>
    <property type="molecule type" value="Genomic_DNA"/>
</dbReference>
<proteinExistence type="predicted"/>
<name>A0A1M4TQN7_9BACT</name>
<dbReference type="Gene3D" id="3.40.50.1000">
    <property type="entry name" value="HAD superfamily/HAD-like"/>
    <property type="match status" value="1"/>
</dbReference>
<protein>
    <submittedName>
        <fullName evidence="1">Putative hydrolase of the HAD superfamily</fullName>
    </submittedName>
</protein>
<reference evidence="1 2" key="1">
    <citation type="submission" date="2016-11" db="EMBL/GenBank/DDBJ databases">
        <authorList>
            <person name="Jaros S."/>
            <person name="Januszkiewicz K."/>
            <person name="Wedrychowicz H."/>
        </authorList>
    </citation>
    <scope>NUCLEOTIDE SEQUENCE [LARGE SCALE GENOMIC DNA]</scope>
    <source>
        <strain evidence="1 2">DSM 21986</strain>
    </source>
</reference>
<keyword evidence="2" id="KW-1185">Reference proteome</keyword>
<gene>
    <name evidence="1" type="ORF">SAMN05443144_101359</name>
</gene>
<dbReference type="InterPro" id="IPR036412">
    <property type="entry name" value="HAD-like_sf"/>
</dbReference>
<dbReference type="OrthoDB" id="9794086at2"/>
<evidence type="ECO:0000313" key="2">
    <source>
        <dbReference type="Proteomes" id="UP000184041"/>
    </source>
</evidence>
<dbReference type="STRING" id="1194090.SAMN05443144_101359"/>
<dbReference type="RefSeq" id="WP_073059083.1">
    <property type="nucleotide sequence ID" value="NZ_FQUS01000001.1"/>
</dbReference>
<dbReference type="PANTHER" id="PTHR46191">
    <property type="match status" value="1"/>
</dbReference>
<dbReference type="Proteomes" id="UP000184041">
    <property type="component" value="Unassembled WGS sequence"/>
</dbReference>
<dbReference type="Pfam" id="PF00702">
    <property type="entry name" value="Hydrolase"/>
    <property type="match status" value="1"/>
</dbReference>
<dbReference type="PANTHER" id="PTHR46191:SF2">
    <property type="entry name" value="HALOACID DEHALOGENASE-LIKE HYDROLASE DOMAIN-CONTAINING PROTEIN 3"/>
    <property type="match status" value="1"/>
</dbReference>
<organism evidence="1 2">
    <name type="scientific">Fodinibius roseus</name>
    <dbReference type="NCBI Taxonomy" id="1194090"/>
    <lineage>
        <taxon>Bacteria</taxon>
        <taxon>Pseudomonadati</taxon>
        <taxon>Balneolota</taxon>
        <taxon>Balneolia</taxon>
        <taxon>Balneolales</taxon>
        <taxon>Balneolaceae</taxon>
        <taxon>Fodinibius</taxon>
    </lineage>
</organism>
<keyword evidence="1" id="KW-0378">Hydrolase</keyword>
<dbReference type="InterPro" id="IPR023214">
    <property type="entry name" value="HAD_sf"/>
</dbReference>
<dbReference type="GO" id="GO:0016787">
    <property type="term" value="F:hydrolase activity"/>
    <property type="evidence" value="ECO:0007669"/>
    <property type="project" value="UniProtKB-KW"/>
</dbReference>
<dbReference type="InterPro" id="IPR051828">
    <property type="entry name" value="HAD-like_hydrolase_domain"/>
</dbReference>